<comment type="caution">
    <text evidence="1">The sequence shown here is derived from an EMBL/GenBank/DDBJ whole genome shotgun (WGS) entry which is preliminary data.</text>
</comment>
<evidence type="ECO:0000313" key="1">
    <source>
        <dbReference type="EMBL" id="KAI3359444.1"/>
    </source>
</evidence>
<dbReference type="EMBL" id="CM041547">
    <property type="protein sequence ID" value="KAI3359444.1"/>
    <property type="molecule type" value="Genomic_DNA"/>
</dbReference>
<name>A0ACB8VVB0_9TELE</name>
<protein>
    <submittedName>
        <fullName evidence="1">Uncharacterized protein</fullName>
    </submittedName>
</protein>
<evidence type="ECO:0000313" key="2">
    <source>
        <dbReference type="Proteomes" id="UP000831701"/>
    </source>
</evidence>
<accession>A0ACB8VVB0</accession>
<gene>
    <name evidence="1" type="ORF">L3Q82_002940</name>
</gene>
<proteinExistence type="predicted"/>
<reference evidence="1" key="1">
    <citation type="submission" date="2022-04" db="EMBL/GenBank/DDBJ databases">
        <title>Jade perch genome.</title>
        <authorList>
            <person name="Chao B."/>
        </authorList>
    </citation>
    <scope>NUCLEOTIDE SEQUENCE</scope>
    <source>
        <strain evidence="1">CB-2022</strain>
    </source>
</reference>
<keyword evidence="2" id="KW-1185">Reference proteome</keyword>
<dbReference type="Proteomes" id="UP000831701">
    <property type="component" value="Chromosome 17"/>
</dbReference>
<sequence length="172" mass="20210">MPKSRSWKQKHIQILEEATLEFMELQKQAEIRMTDLEGRARRENVRIHGVKKGAERNAQSVIIFVEKLLREKLDLPPSLELKIERAHQALASQPPKDSPPRSIVIQLQSFQSKEELIKIAWQKKGFMYEGRKVFLDHNYAPEILRKCKEYTEAKRAPRDKNIHFQTPFPAKL</sequence>
<organism evidence="1 2">
    <name type="scientific">Scortum barcoo</name>
    <name type="common">barcoo grunter</name>
    <dbReference type="NCBI Taxonomy" id="214431"/>
    <lineage>
        <taxon>Eukaryota</taxon>
        <taxon>Metazoa</taxon>
        <taxon>Chordata</taxon>
        <taxon>Craniata</taxon>
        <taxon>Vertebrata</taxon>
        <taxon>Euteleostomi</taxon>
        <taxon>Actinopterygii</taxon>
        <taxon>Neopterygii</taxon>
        <taxon>Teleostei</taxon>
        <taxon>Neoteleostei</taxon>
        <taxon>Acanthomorphata</taxon>
        <taxon>Eupercaria</taxon>
        <taxon>Centrarchiformes</taxon>
        <taxon>Terapontoidei</taxon>
        <taxon>Terapontidae</taxon>
        <taxon>Scortum</taxon>
    </lineage>
</organism>